<dbReference type="InterPro" id="IPR011009">
    <property type="entry name" value="Kinase-like_dom_sf"/>
</dbReference>
<dbReference type="OrthoDB" id="191037at2759"/>
<evidence type="ECO:0000313" key="4">
    <source>
        <dbReference type="Proteomes" id="UP000250275"/>
    </source>
</evidence>
<reference evidence="3 4" key="1">
    <citation type="submission" date="2015-07" db="EMBL/GenBank/DDBJ databases">
        <title>The genome of Eufriesea mexicana.</title>
        <authorList>
            <person name="Pan H."/>
            <person name="Kapheim K."/>
        </authorList>
    </citation>
    <scope>NUCLEOTIDE SEQUENCE [LARGE SCALE GENOMIC DNA]</scope>
    <source>
        <strain evidence="3">0111107269</strain>
        <tissue evidence="3">Whole body</tissue>
    </source>
</reference>
<proteinExistence type="predicted"/>
<dbReference type="AlphaFoldDB" id="A0A310SSR3"/>
<name>A0A310SSR3_9HYME</name>
<dbReference type="SMART" id="SM00587">
    <property type="entry name" value="CHK"/>
    <property type="match status" value="1"/>
</dbReference>
<evidence type="ECO:0000313" key="2">
    <source>
        <dbReference type="EMBL" id="OAD60891.1"/>
    </source>
</evidence>
<accession>A0A310SSR3</accession>
<dbReference type="PANTHER" id="PTHR11012:SF8">
    <property type="entry name" value="JUVENILE HORMONE-INDUCIBLE PROTEIN 26"/>
    <property type="match status" value="1"/>
</dbReference>
<dbReference type="Pfam" id="PF02958">
    <property type="entry name" value="EcKL"/>
    <property type="match status" value="1"/>
</dbReference>
<protein>
    <recommendedName>
        <fullName evidence="1">CHK kinase-like domain-containing protein</fullName>
    </recommendedName>
</protein>
<evidence type="ECO:0000313" key="3">
    <source>
        <dbReference type="EMBL" id="OAD62867.1"/>
    </source>
</evidence>
<dbReference type="PANTHER" id="PTHR11012">
    <property type="entry name" value="PROTEIN KINASE-LIKE DOMAIN-CONTAINING"/>
    <property type="match status" value="1"/>
</dbReference>
<organism evidence="3 4">
    <name type="scientific">Eufriesea mexicana</name>
    <dbReference type="NCBI Taxonomy" id="516756"/>
    <lineage>
        <taxon>Eukaryota</taxon>
        <taxon>Metazoa</taxon>
        <taxon>Ecdysozoa</taxon>
        <taxon>Arthropoda</taxon>
        <taxon>Hexapoda</taxon>
        <taxon>Insecta</taxon>
        <taxon>Pterygota</taxon>
        <taxon>Neoptera</taxon>
        <taxon>Endopterygota</taxon>
        <taxon>Hymenoptera</taxon>
        <taxon>Apocrita</taxon>
        <taxon>Aculeata</taxon>
        <taxon>Apoidea</taxon>
        <taxon>Anthophila</taxon>
        <taxon>Apidae</taxon>
        <taxon>Eufriesea</taxon>
    </lineage>
</organism>
<evidence type="ECO:0000259" key="1">
    <source>
        <dbReference type="SMART" id="SM00587"/>
    </source>
</evidence>
<sequence>MCEQPEDDCAWIDDLMGKIADKLDKNFDDIRYEVSTPTDSFCVSTLTFLNVIANSSSDNSEKQSVTNLVVKRMSPEADLRQVLKSSEQFHNEILFYEWYGKHYDNLPRCIYAKDAPPADSVIVLENMVSLRGYSLSQLKYDISLDYTLAAVREMARFHANSYAMKEHRREDFFAFVDNIQEARFYPETNVKMIFDESATRSVEYLCKQGYDEGLCDKLQARFENTYNNLILKYVEPEEPLAILCHGDFTINNTLFKKKNGELTAMLIDFALIRYGSPILDLSTFLSLHCANDLDKDMLQNVLEVYHKTLIENLEENGVDSDKFTYEALYEEYKRKGLFGFFIASFFLSVQMDRTELRAKDASTMDMDEWARTMRTLGGDEVSEILANMLLRLKDAGCLDHVLH</sequence>
<dbReference type="EMBL" id="KQ759776">
    <property type="protein sequence ID" value="OAD62867.1"/>
    <property type="molecule type" value="Genomic_DNA"/>
</dbReference>
<dbReference type="SUPFAM" id="SSF56112">
    <property type="entry name" value="Protein kinase-like (PK-like)"/>
    <property type="match status" value="1"/>
</dbReference>
<dbReference type="InterPro" id="IPR015897">
    <property type="entry name" value="CHK_kinase-like"/>
</dbReference>
<dbReference type="InterPro" id="IPR004119">
    <property type="entry name" value="EcKL"/>
</dbReference>
<dbReference type="Proteomes" id="UP000250275">
    <property type="component" value="Unassembled WGS sequence"/>
</dbReference>
<dbReference type="Gene3D" id="3.90.1200.10">
    <property type="match status" value="1"/>
</dbReference>
<gene>
    <name evidence="2" type="ORF">WN48_03670</name>
    <name evidence="3" type="ORF">WN48_07065</name>
</gene>
<dbReference type="EMBL" id="KQ760283">
    <property type="protein sequence ID" value="OAD60891.1"/>
    <property type="molecule type" value="Genomic_DNA"/>
</dbReference>
<keyword evidence="4" id="KW-1185">Reference proteome</keyword>
<feature type="domain" description="CHK kinase-like" evidence="1">
    <location>
        <begin position="122"/>
        <end position="315"/>
    </location>
</feature>